<name>A0AB73A914_ENTFC</name>
<reference evidence="1 2" key="1">
    <citation type="submission" date="2013-06" db="EMBL/GenBank/DDBJ databases">
        <authorList>
            <person name="Weinstock G."/>
            <person name="Sodergren E."/>
            <person name="Lobos E.A."/>
            <person name="Fulton L."/>
            <person name="Fulton R."/>
            <person name="Courtney L."/>
            <person name="Fronick C."/>
            <person name="O'Laughlin M."/>
            <person name="Godfrey J."/>
            <person name="Wilson R.M."/>
            <person name="Miner T."/>
            <person name="Farmer C."/>
            <person name="Delehaunty K."/>
            <person name="Cordes M."/>
            <person name="Minx P."/>
            <person name="Tomlinson C."/>
            <person name="Chen J."/>
            <person name="Wollam A."/>
            <person name="Pepin K.H."/>
            <person name="Bhonagiri V."/>
            <person name="Zhang X."/>
            <person name="Warren W."/>
            <person name="Mitreva M."/>
            <person name="Mardis E.R."/>
            <person name="Wilson R.K."/>
        </authorList>
    </citation>
    <scope>NUCLEOTIDE SEQUENCE [LARGE SCALE GENOMIC DNA]</scope>
    <source>
        <strain evidence="1 2">SD2A-2</strain>
    </source>
</reference>
<gene>
    <name evidence="1" type="ORF">D356_01612</name>
</gene>
<evidence type="ECO:0000313" key="1">
    <source>
        <dbReference type="EMBL" id="EPI12163.1"/>
    </source>
</evidence>
<comment type="caution">
    <text evidence="1">The sequence shown here is derived from an EMBL/GenBank/DDBJ whole genome shotgun (WGS) entry which is preliminary data.</text>
</comment>
<dbReference type="AlphaFoldDB" id="A0AB73A914"/>
<proteinExistence type="predicted"/>
<dbReference type="Proteomes" id="UP000014622">
    <property type="component" value="Unassembled WGS sequence"/>
</dbReference>
<accession>A0AB73A914</accession>
<dbReference type="EMBL" id="ATIT01000093">
    <property type="protein sequence ID" value="EPI12163.1"/>
    <property type="molecule type" value="Genomic_DNA"/>
</dbReference>
<sequence length="43" mass="5127">MQKEEKQVKVSQIMPSIKKRNRLTKRLIFNIDSQKYLMSSDEG</sequence>
<evidence type="ECO:0000313" key="2">
    <source>
        <dbReference type="Proteomes" id="UP000014622"/>
    </source>
</evidence>
<protein>
    <submittedName>
        <fullName evidence="1">Uncharacterized protein</fullName>
    </submittedName>
</protein>
<organism evidence="1 2">
    <name type="scientific">Enterococcus faecium SD2A-2</name>
    <dbReference type="NCBI Taxonomy" id="1244154"/>
    <lineage>
        <taxon>Bacteria</taxon>
        <taxon>Bacillati</taxon>
        <taxon>Bacillota</taxon>
        <taxon>Bacilli</taxon>
        <taxon>Lactobacillales</taxon>
        <taxon>Enterococcaceae</taxon>
        <taxon>Enterococcus</taxon>
    </lineage>
</organism>